<evidence type="ECO:0000256" key="6">
    <source>
        <dbReference type="ARBA" id="ARBA00023242"/>
    </source>
</evidence>
<dbReference type="SUPFAM" id="SSF47587">
    <property type="entry name" value="Domain of poly(ADP-ribose) polymerase"/>
    <property type="match status" value="1"/>
</dbReference>
<feature type="repeat" description="ANK" evidence="7">
    <location>
        <begin position="679"/>
        <end position="711"/>
    </location>
</feature>
<evidence type="ECO:0000259" key="12">
    <source>
        <dbReference type="PROSITE" id="PS51060"/>
    </source>
</evidence>
<feature type="domain" description="WGR" evidence="13">
    <location>
        <begin position="1930"/>
        <end position="2032"/>
    </location>
</feature>
<evidence type="ECO:0000256" key="10">
    <source>
        <dbReference type="SAM" id="MobiDB-lite"/>
    </source>
</evidence>
<feature type="compositionally biased region" description="Low complexity" evidence="10">
    <location>
        <begin position="1555"/>
        <end position="1566"/>
    </location>
</feature>
<dbReference type="PANTHER" id="PTHR10459:SF108">
    <property type="entry name" value="POLY [ADP-RIBOSE] POLYMERASE"/>
    <property type="match status" value="1"/>
</dbReference>
<feature type="domain" description="PARP alpha-helical" evidence="12">
    <location>
        <begin position="2064"/>
        <end position="2195"/>
    </location>
</feature>
<dbReference type="Pfam" id="PF12796">
    <property type="entry name" value="Ank_2"/>
    <property type="match status" value="3"/>
</dbReference>
<evidence type="ECO:0000259" key="13">
    <source>
        <dbReference type="PROSITE" id="PS51977"/>
    </source>
</evidence>
<organism evidence="14 15">
    <name type="scientific">Pseudocohnilembus persalinus</name>
    <name type="common">Ciliate</name>
    <dbReference type="NCBI Taxonomy" id="266149"/>
    <lineage>
        <taxon>Eukaryota</taxon>
        <taxon>Sar</taxon>
        <taxon>Alveolata</taxon>
        <taxon>Ciliophora</taxon>
        <taxon>Intramacronucleata</taxon>
        <taxon>Oligohymenophorea</taxon>
        <taxon>Scuticociliatia</taxon>
        <taxon>Philasterida</taxon>
        <taxon>Pseudocohnilembidae</taxon>
        <taxon>Pseudocohnilembus</taxon>
    </lineage>
</organism>
<dbReference type="GO" id="GO:0070212">
    <property type="term" value="P:protein poly-ADP-ribosylation"/>
    <property type="evidence" value="ECO:0007669"/>
    <property type="project" value="TreeGrafter"/>
</dbReference>
<feature type="region of interest" description="Disordered" evidence="10">
    <location>
        <begin position="178"/>
        <end position="271"/>
    </location>
</feature>
<feature type="domain" description="PARP catalytic" evidence="11">
    <location>
        <begin position="2207"/>
        <end position="2424"/>
    </location>
</feature>
<keyword evidence="15" id="KW-1185">Reference proteome</keyword>
<feature type="compositionally biased region" description="Acidic residues" evidence="10">
    <location>
        <begin position="183"/>
        <end position="238"/>
    </location>
</feature>
<name>A0A0V0QFU8_PSEPJ</name>
<dbReference type="PROSITE" id="PS51060">
    <property type="entry name" value="PARP_ALPHA_HD"/>
    <property type="match status" value="1"/>
</dbReference>
<dbReference type="GO" id="GO:0003950">
    <property type="term" value="F:NAD+ poly-ADP-ribosyltransferase activity"/>
    <property type="evidence" value="ECO:0007669"/>
    <property type="project" value="UniProtKB-UniRule"/>
</dbReference>
<dbReference type="PANTHER" id="PTHR10459">
    <property type="entry name" value="DNA LIGASE"/>
    <property type="match status" value="1"/>
</dbReference>
<comment type="subcellular location">
    <subcellularLocation>
        <location evidence="1">Nucleus</location>
    </subcellularLocation>
</comment>
<comment type="caution">
    <text evidence="14">The sequence shown here is derived from an EMBL/GenBank/DDBJ whole genome shotgun (WGS) entry which is preliminary data.</text>
</comment>
<dbReference type="GO" id="GO:1990404">
    <property type="term" value="F:NAD+-protein mono-ADP-ribosyltransferase activity"/>
    <property type="evidence" value="ECO:0007669"/>
    <property type="project" value="TreeGrafter"/>
</dbReference>
<feature type="repeat" description="ANK" evidence="7">
    <location>
        <begin position="834"/>
        <end position="866"/>
    </location>
</feature>
<dbReference type="InParanoid" id="A0A0V0QFU8"/>
<dbReference type="PROSITE" id="PS50088">
    <property type="entry name" value="ANK_REPEAT"/>
    <property type="match status" value="8"/>
</dbReference>
<sequence length="2424" mass="280686">MKDPKTDLEKGFGLYGIYNTLAENLNNDSVFEIMKEVLQKHGNNIQGNFLNKVNENGYTPIQVVVKDGLCDEKYLEKFLEILKLMIAKGAKLDHQVLQKFQFRPENLVLPENETDYAKQSRIVLQSLQKYLENKNEVNKEEFHKELNKKLKFYQEKEQNQEIQKDLDSQNLAILQQQNSSLNSEEDEEEEEEEELEEDEEEQEFDNDEENQDQEEEEEEELEEEFEEELNEDYEEEDSQSSQQLQKASKSQKKKQVQKSLKEDEEKEQTEKDAEIQRLIGQIKQQYAGDFKSNIFHLIIKYKTKYIEEITQLFVENNVDYTQPDLFNITPLHSYILHSSNYLESQFSYLLNLPKQKETITLQQFYTKQTILHSFLRGSISVYDNLTKEQQLLKATEIDEILNTIKQNLIKKLLKIAHQCLKIENNNQQIPLLALFQSQAYSIENLREIMEYSDEFLNLINKADKTGKTLLHYMFINNFYSQENLQILLNYNCLSTLDKQEKNQLNTPLHYFLLNAQNSETTQKCIDILLASPQGVNALKKTNKQKQTPLQVYINQYKYEVIPSLASKIATINAVEIINNRDENGLTAIFQFIQKIPDTKQTAKIFQQILDLGADLSLINPKDFNDQPLVIQALNLNKYGFIKGLAKKGAQLNIRQDYYKIVLDKYTNKDFNVVTRKLVSSKIPLIYTIQRRDEENVDLLLELGADANYLDQQQRNSLHHALNTQKTDADTSFEIEKSLIKFKANVSKDITGRTPLHYCFVKYSIQNEKDIENLHLTPIDPYESVSSICQAQKFDVNEVDSLGKSALHYAAIRNSALSIKYLLRNGAKIDQEDKNGNTALALAILNKQENACTTLIENGANLHIKAIVKEGIEADPLANVYIREKGNYSVFLLAVKFNFLSLCYLLIEFGYDLLEPFLNALESQNFELLRNLFLQVPQDNKQIQEQNPATGMNIFHQFAKITNSQEQAYDLIYDQIEQRQIPFDLQDIEGKTPLMYSIISNFQKLSEKLLEKNANINTQDNLGKTPLMYAIEHKRYQLVKNMLNQNFDINLKDKKKRTILHYMVYFYSDPSETQYEQKKINETSRIQQQEQILEQEKKQIENLLEYQPRNCQNIQLSQYGTNRYGKRYYYNTSFAGVQRRQLENMDWNFVSQQQFVEILNKVSKEILNQQDSKGYTAISTALHHSNNFCFIQLIQNKNIDIYLQDNKGKSVVQLAVENINKFELLNKYAKDLKLDQVDENGNTILHLAAKSGLTKILEIVPEEKLSYNVPNKLGQTPLHLAIINKKQDFVIALLSKNLELNIFDSRNRLPLHYAVENNDIKIVHYLLKHGSQVYGLDDMLQSPLNLALSKQFLVIAAKLISHKSADEEIMNSSIDITKEYVSVITPKILKKTEKVPDLEIMDLKTYTQKTVNTNKQFVQKIEEEQIPDPSDLSKKITQITVYNTTIYPILTYLIKVLKIQNPENQFLLTSNPAALRQEIKKIEEQEEKAKIEEKKNKQKKNKKKQKKNENKKNEDEDELNSEIENEEENELKEENEDEEQDIDDEDQDQEDELNGEENSQSDSEQQQQFLYKKSLPKKKKAAKFSNFGTGFQQNTGFGNAFNNNNASSNFNFGNTFNNNNNNNLGFGNTFNNNNSNFGFGNTFNNNNNNLGFGNTFNNNNSLFGAVQKQPIFGFGGKSQPTSSFQFGLQPAQQNFQSFGGFQAQQINQFQNNNQYNQNQIQNSSNNQTTEFDAELAIPKNISLITIVCEKGGSPMEYLSDEKQQEKCLLIEAIKDNDTQLVKIYAKSPVLDAEKFIQKYKKSALHYVVNPLDYGSYENKEIFEALLEKFPDLQVTDEKNMTILDLATLQDSGILKEAIEKAGGQLKNKKMFMKRGGTSVITQANWPEDEIDYEEDSNTYLQAIKSKHNLSEEYIPKPDKKAKGAGLGDADGIYIVQDEEQAYYDAILSKVDIRQGPYGQNVFYKMQLLHSKGRSVYFVFTNWGKIGDTWGTQHQCTPFNTLEEAKALFLKVFKEKSGNDWKERKNFEKKKGKYMIQRRKKHINYKQYIEDFDFTDIEEQKKVQKQFVKEKSVSNFINFISNANNIRNQFQSYQLDQDLYSLQKQDILQALAKLDEIKKLVIELDEARSNMLNTDINKVFELQETIAVKSSEYYLLIPEKGFLTEALPTIDKTHIVEAKQKELTEILDLEVTSKIILGAHLQLENQKMHPTDYIFKSLNIRALKLETTHPEYKLIQNYSNNGAQGSPVNIQNIFAIERKGEAERIAQHKHYENRMVLWHGTKGYNLMSILSNGLVPVPYNTGHHGQLFGHGIYFSDSYAKAHLYSNDWGYSSNRYKFLLLCEVALGKTKEFKEPSFDTKIESEYKSVKGIGRTYPNPQHNIVLSNGAIVPAGKFIQNQEKDVQLQYNEYIVYKESQVRVRYIVQVE</sequence>
<evidence type="ECO:0000256" key="5">
    <source>
        <dbReference type="ARBA" id="ARBA00023027"/>
    </source>
</evidence>
<feature type="compositionally biased region" description="Acidic residues" evidence="10">
    <location>
        <begin position="1514"/>
        <end position="1554"/>
    </location>
</feature>
<evidence type="ECO:0000256" key="8">
    <source>
        <dbReference type="RuleBase" id="RU362114"/>
    </source>
</evidence>
<feature type="repeat" description="ANK" evidence="7">
    <location>
        <begin position="1021"/>
        <end position="1053"/>
    </location>
</feature>
<dbReference type="InterPro" id="IPR036616">
    <property type="entry name" value="Poly(ADP-ribose)pol_reg_dom_sf"/>
</dbReference>
<reference evidence="14 15" key="1">
    <citation type="journal article" date="2015" name="Sci. Rep.">
        <title>Genome of the facultative scuticociliatosis pathogen Pseudocohnilembus persalinus provides insight into its virulence through horizontal gene transfer.</title>
        <authorList>
            <person name="Xiong J."/>
            <person name="Wang G."/>
            <person name="Cheng J."/>
            <person name="Tian M."/>
            <person name="Pan X."/>
            <person name="Warren A."/>
            <person name="Jiang C."/>
            <person name="Yuan D."/>
            <person name="Miao W."/>
        </authorList>
    </citation>
    <scope>NUCLEOTIDE SEQUENCE [LARGE SCALE GENOMIC DNA]</scope>
    <source>
        <strain evidence="14">36N120E</strain>
    </source>
</reference>
<dbReference type="InterPro" id="IPR004102">
    <property type="entry name" value="Poly(ADP-ribose)pol_reg_dom"/>
</dbReference>
<dbReference type="InterPro" id="IPR050800">
    <property type="entry name" value="ARTD/PARP"/>
</dbReference>
<keyword evidence="9" id="KW-0175">Coiled coil</keyword>
<dbReference type="Gene3D" id="1.25.40.20">
    <property type="entry name" value="Ankyrin repeat-containing domain"/>
    <property type="match status" value="5"/>
</dbReference>
<feature type="compositionally biased region" description="Low complexity" evidence="10">
    <location>
        <begin position="239"/>
        <end position="248"/>
    </location>
</feature>
<dbReference type="InterPro" id="IPR002110">
    <property type="entry name" value="Ankyrin_rpt"/>
</dbReference>
<keyword evidence="5 8" id="KW-0520">NAD</keyword>
<feature type="coiled-coil region" evidence="9">
    <location>
        <begin position="1078"/>
        <end position="1105"/>
    </location>
</feature>
<dbReference type="PROSITE" id="PS51977">
    <property type="entry name" value="WGR"/>
    <property type="match status" value="1"/>
</dbReference>
<dbReference type="InterPro" id="IPR036770">
    <property type="entry name" value="Ankyrin_rpt-contain_sf"/>
</dbReference>
<accession>A0A0V0QFU8</accession>
<dbReference type="InterPro" id="IPR036930">
    <property type="entry name" value="WGR_dom_sf"/>
</dbReference>
<dbReference type="SMART" id="SM00773">
    <property type="entry name" value="WGR"/>
    <property type="match status" value="1"/>
</dbReference>
<dbReference type="InterPro" id="IPR008893">
    <property type="entry name" value="WGR_domain"/>
</dbReference>
<dbReference type="SUPFAM" id="SSF142921">
    <property type="entry name" value="WGR domain-like"/>
    <property type="match status" value="1"/>
</dbReference>
<evidence type="ECO:0000256" key="1">
    <source>
        <dbReference type="ARBA" id="ARBA00004123"/>
    </source>
</evidence>
<protein>
    <recommendedName>
        <fullName evidence="8">Poly [ADP-ribose] polymerase</fullName>
        <shortName evidence="8">PARP</shortName>
        <ecNumber evidence="8">2.4.2.-</ecNumber>
    </recommendedName>
</protein>
<dbReference type="GO" id="GO:0005730">
    <property type="term" value="C:nucleolus"/>
    <property type="evidence" value="ECO:0007669"/>
    <property type="project" value="TreeGrafter"/>
</dbReference>
<evidence type="ECO:0000259" key="11">
    <source>
        <dbReference type="PROSITE" id="PS51059"/>
    </source>
</evidence>
<evidence type="ECO:0000313" key="14">
    <source>
        <dbReference type="EMBL" id="KRX01091.1"/>
    </source>
</evidence>
<dbReference type="EC" id="2.4.2.-" evidence="8"/>
<dbReference type="PROSITE" id="PS51059">
    <property type="entry name" value="PARP_CATALYTIC"/>
    <property type="match status" value="1"/>
</dbReference>
<feature type="region of interest" description="Disordered" evidence="10">
    <location>
        <begin position="1491"/>
        <end position="1566"/>
    </location>
</feature>
<dbReference type="Proteomes" id="UP000054937">
    <property type="component" value="Unassembled WGS sequence"/>
</dbReference>
<feature type="compositionally biased region" description="Basic residues" evidence="10">
    <location>
        <begin position="1495"/>
        <end position="1505"/>
    </location>
</feature>
<evidence type="ECO:0000313" key="15">
    <source>
        <dbReference type="Proteomes" id="UP000054937"/>
    </source>
</evidence>
<dbReference type="Pfam" id="PF05406">
    <property type="entry name" value="WGR"/>
    <property type="match status" value="1"/>
</dbReference>
<feature type="repeat" description="ANK" evidence="7">
    <location>
        <begin position="1305"/>
        <end position="1337"/>
    </location>
</feature>
<dbReference type="Pfam" id="PF13606">
    <property type="entry name" value="Ank_3"/>
    <property type="match status" value="1"/>
</dbReference>
<keyword evidence="2 8" id="KW-0328">Glycosyltransferase</keyword>
<dbReference type="CDD" id="cd07997">
    <property type="entry name" value="WGR_PARP"/>
    <property type="match status" value="1"/>
</dbReference>
<dbReference type="GO" id="GO:0006302">
    <property type="term" value="P:double-strand break repair"/>
    <property type="evidence" value="ECO:0007669"/>
    <property type="project" value="TreeGrafter"/>
</dbReference>
<proteinExistence type="predicted"/>
<dbReference type="OrthoDB" id="408027at2759"/>
<dbReference type="SMART" id="SM00248">
    <property type="entry name" value="ANK"/>
    <property type="match status" value="18"/>
</dbReference>
<dbReference type="PROSITE" id="PS50297">
    <property type="entry name" value="ANK_REP_REGION"/>
    <property type="match status" value="5"/>
</dbReference>
<evidence type="ECO:0000256" key="3">
    <source>
        <dbReference type="ARBA" id="ARBA00022679"/>
    </source>
</evidence>
<keyword evidence="4" id="KW-0548">Nucleotidyltransferase</keyword>
<evidence type="ECO:0000256" key="7">
    <source>
        <dbReference type="PROSITE-ProRule" id="PRU00023"/>
    </source>
</evidence>
<feature type="repeat" description="ANK" evidence="7">
    <location>
        <begin position="988"/>
        <end position="1020"/>
    </location>
</feature>
<feature type="repeat" description="ANK" evidence="7">
    <location>
        <begin position="1239"/>
        <end position="1271"/>
    </location>
</feature>
<dbReference type="GO" id="GO:0016779">
    <property type="term" value="F:nucleotidyltransferase activity"/>
    <property type="evidence" value="ECO:0007669"/>
    <property type="project" value="UniProtKB-KW"/>
</dbReference>
<dbReference type="SUPFAM" id="SSF48403">
    <property type="entry name" value="Ankyrin repeat"/>
    <property type="match status" value="4"/>
</dbReference>
<dbReference type="InterPro" id="IPR012317">
    <property type="entry name" value="Poly(ADP-ribose)pol_cat_dom"/>
</dbReference>
<dbReference type="EMBL" id="LDAU01000177">
    <property type="protein sequence ID" value="KRX01091.1"/>
    <property type="molecule type" value="Genomic_DNA"/>
</dbReference>
<dbReference type="Gene3D" id="3.90.228.10">
    <property type="match status" value="1"/>
</dbReference>
<evidence type="ECO:0000256" key="4">
    <source>
        <dbReference type="ARBA" id="ARBA00022695"/>
    </source>
</evidence>
<feature type="repeat" description="ANK" evidence="7">
    <location>
        <begin position="801"/>
        <end position="833"/>
    </location>
</feature>
<gene>
    <name evidence="14" type="ORF">PPERSA_12371</name>
</gene>
<feature type="compositionally biased region" description="Basic and acidic residues" evidence="10">
    <location>
        <begin position="259"/>
        <end position="271"/>
    </location>
</feature>
<dbReference type="SUPFAM" id="SSF56399">
    <property type="entry name" value="ADP-ribosylation"/>
    <property type="match status" value="1"/>
</dbReference>
<feature type="repeat" description="ANK" evidence="7">
    <location>
        <begin position="1272"/>
        <end position="1304"/>
    </location>
</feature>
<keyword evidence="7" id="KW-0040">ANK repeat</keyword>
<evidence type="ECO:0000256" key="2">
    <source>
        <dbReference type="ARBA" id="ARBA00022676"/>
    </source>
</evidence>
<keyword evidence="3 8" id="KW-0808">Transferase</keyword>
<evidence type="ECO:0000256" key="9">
    <source>
        <dbReference type="SAM" id="Coils"/>
    </source>
</evidence>
<keyword evidence="6" id="KW-0539">Nucleus</keyword>
<dbReference type="Pfam" id="PF00644">
    <property type="entry name" value="PARP"/>
    <property type="match status" value="1"/>
</dbReference>